<dbReference type="OrthoDB" id="7306926at2"/>
<dbReference type="Gene3D" id="2.60.40.420">
    <property type="entry name" value="Cupredoxins - blue copper proteins"/>
    <property type="match status" value="1"/>
</dbReference>
<accession>A0A3A9JAH2</accession>
<evidence type="ECO:0000313" key="3">
    <source>
        <dbReference type="EMBL" id="RMI27091.1"/>
    </source>
</evidence>
<dbReference type="EMBL" id="RAQU01000086">
    <property type="protein sequence ID" value="RKK03452.1"/>
    <property type="molecule type" value="Genomic_DNA"/>
</dbReference>
<dbReference type="InParanoid" id="A0A3A9JAH2"/>
<dbReference type="SUPFAM" id="SSF49503">
    <property type="entry name" value="Cupredoxins"/>
    <property type="match status" value="1"/>
</dbReference>
<dbReference type="EMBL" id="RFLX01000001">
    <property type="protein sequence ID" value="RMI27091.1"/>
    <property type="molecule type" value="Genomic_DNA"/>
</dbReference>
<feature type="signal peptide" evidence="1">
    <location>
        <begin position="1"/>
        <end position="20"/>
    </location>
</feature>
<reference evidence="2 5" key="1">
    <citation type="submission" date="2018-09" db="EMBL/GenBank/DDBJ databases">
        <title>Roseomonas sp. nov., isolated from feces of Tibetan antelopes in the Qinghai-Tibet plateau, China.</title>
        <authorList>
            <person name="Tian Z."/>
        </authorList>
    </citation>
    <scope>NUCLEOTIDE SEQUENCE [LARGE SCALE GENOMIC DNA]</scope>
    <source>
        <strain evidence="3 4">Z23</strain>
        <strain evidence="2 5">Z24</strain>
    </source>
</reference>
<organism evidence="2 5">
    <name type="scientific">Teichococcus wenyumeiae</name>
    <dbReference type="NCBI Taxonomy" id="2478470"/>
    <lineage>
        <taxon>Bacteria</taxon>
        <taxon>Pseudomonadati</taxon>
        <taxon>Pseudomonadota</taxon>
        <taxon>Alphaproteobacteria</taxon>
        <taxon>Acetobacterales</taxon>
        <taxon>Roseomonadaceae</taxon>
        <taxon>Roseomonas</taxon>
    </lineage>
</organism>
<sequence length="108" mass="11619">MTNRLLLTLLGLLLGSTAMALSRPAEILITQKNREFSVREASIAAGGRLLFSNDDDFPHQISASGPGVAISSPLQRPGEMLSILLPQAGTVQIRCGIHPRMRLTVQVD</sequence>
<feature type="chain" id="PRO_5017280094" description="EfeO-type cupredoxin-like domain-containing protein" evidence="1">
    <location>
        <begin position="21"/>
        <end position="108"/>
    </location>
</feature>
<dbReference type="AlphaFoldDB" id="A0A3A9JAH2"/>
<keyword evidence="4" id="KW-1185">Reference proteome</keyword>
<dbReference type="Proteomes" id="UP000274097">
    <property type="component" value="Unassembled WGS sequence"/>
</dbReference>
<evidence type="ECO:0000313" key="4">
    <source>
        <dbReference type="Proteomes" id="UP000274097"/>
    </source>
</evidence>
<evidence type="ECO:0000313" key="2">
    <source>
        <dbReference type="EMBL" id="RKK03452.1"/>
    </source>
</evidence>
<dbReference type="RefSeq" id="WP_120639014.1">
    <property type="nucleotide sequence ID" value="NZ_RAQU01000086.1"/>
</dbReference>
<evidence type="ECO:0000313" key="5">
    <source>
        <dbReference type="Proteomes" id="UP000278036"/>
    </source>
</evidence>
<evidence type="ECO:0008006" key="6">
    <source>
        <dbReference type="Google" id="ProtNLM"/>
    </source>
</evidence>
<keyword evidence="1" id="KW-0732">Signal</keyword>
<name>A0A3A9JAH2_9PROT</name>
<evidence type="ECO:0000256" key="1">
    <source>
        <dbReference type="SAM" id="SignalP"/>
    </source>
</evidence>
<dbReference type="Proteomes" id="UP000278036">
    <property type="component" value="Unassembled WGS sequence"/>
</dbReference>
<proteinExistence type="predicted"/>
<protein>
    <recommendedName>
        <fullName evidence="6">EfeO-type cupredoxin-like domain-containing protein</fullName>
    </recommendedName>
</protein>
<gene>
    <name evidence="2" type="ORF">D6Z83_14550</name>
    <name evidence="3" type="ORF">EBE87_01575</name>
</gene>
<dbReference type="InterPro" id="IPR008972">
    <property type="entry name" value="Cupredoxin"/>
</dbReference>
<comment type="caution">
    <text evidence="2">The sequence shown here is derived from an EMBL/GenBank/DDBJ whole genome shotgun (WGS) entry which is preliminary data.</text>
</comment>